<gene>
    <name evidence="1" type="ORF">FYJ68_03505</name>
</gene>
<evidence type="ECO:0000313" key="1">
    <source>
        <dbReference type="EMBL" id="MST72178.1"/>
    </source>
</evidence>
<dbReference type="EMBL" id="VUNC01000002">
    <property type="protein sequence ID" value="MST72178.1"/>
    <property type="molecule type" value="Genomic_DNA"/>
</dbReference>
<keyword evidence="2" id="KW-1185">Reference proteome</keyword>
<sequence>MRRPEVPRSTWLTRRRACVLALTAVAVLGVGWGMAALLGGWEDPLATEGSYEGLVRPEVTREGKGKVDSSSMEISCAAAMRVREGETTVEARLENPASNHVDQRVRIYTRERPDDILYQSGALAPGQTIETIELAHPLELGRHDAIVEFQGYERHRSLVSNQGELLGHDAFGASCAAEVPISCVAK</sequence>
<reference evidence="1 2" key="1">
    <citation type="submission" date="2019-08" db="EMBL/GenBank/DDBJ databases">
        <title>In-depth cultivation of the pig gut microbiome towards novel bacterial diversity and tailored functional studies.</title>
        <authorList>
            <person name="Wylensek D."/>
            <person name="Hitch T.C.A."/>
            <person name="Clavel T."/>
        </authorList>
    </citation>
    <scope>NUCLEOTIDE SEQUENCE [LARGE SCALE GENOMIC DNA]</scope>
    <source>
        <strain evidence="1 2">CA-Schmier-601-WT-1</strain>
    </source>
</reference>
<dbReference type="AlphaFoldDB" id="A0A6N7XLR6"/>
<protein>
    <submittedName>
        <fullName evidence="1">Uncharacterized protein</fullName>
    </submittedName>
</protein>
<proteinExistence type="predicted"/>
<evidence type="ECO:0000313" key="2">
    <source>
        <dbReference type="Proteomes" id="UP000469325"/>
    </source>
</evidence>
<name>A0A6N7XLR6_9ACTN</name>
<accession>A0A6N7XLR6</accession>
<dbReference type="Proteomes" id="UP000469325">
    <property type="component" value="Unassembled WGS sequence"/>
</dbReference>
<comment type="caution">
    <text evidence="1">The sequence shown here is derived from an EMBL/GenBank/DDBJ whole genome shotgun (WGS) entry which is preliminary data.</text>
</comment>
<dbReference type="RefSeq" id="WP_154434016.1">
    <property type="nucleotide sequence ID" value="NZ_VUNC01000002.1"/>
</dbReference>
<organism evidence="1 2">
    <name type="scientific">Olsenella porci</name>
    <dbReference type="NCBI Taxonomy" id="2652279"/>
    <lineage>
        <taxon>Bacteria</taxon>
        <taxon>Bacillati</taxon>
        <taxon>Actinomycetota</taxon>
        <taxon>Coriobacteriia</taxon>
        <taxon>Coriobacteriales</taxon>
        <taxon>Atopobiaceae</taxon>
        <taxon>Olsenella</taxon>
    </lineage>
</organism>